<evidence type="ECO:0000256" key="1">
    <source>
        <dbReference type="ARBA" id="ARBA00009943"/>
    </source>
</evidence>
<feature type="domain" description="BioF2-like acetyltransferase" evidence="7">
    <location>
        <begin position="153"/>
        <end position="287"/>
    </location>
</feature>
<dbReference type="RefSeq" id="WP_313273523.1">
    <property type="nucleotide sequence ID" value="NZ_JASXSX010000001.1"/>
</dbReference>
<evidence type="ECO:0000256" key="2">
    <source>
        <dbReference type="ARBA" id="ARBA00022679"/>
    </source>
</evidence>
<dbReference type="InterPro" id="IPR003447">
    <property type="entry name" value="FEMABX"/>
</dbReference>
<dbReference type="Proteomes" id="UP001247542">
    <property type="component" value="Unassembled WGS sequence"/>
</dbReference>
<evidence type="ECO:0000256" key="5">
    <source>
        <dbReference type="ARBA" id="ARBA00023315"/>
    </source>
</evidence>
<evidence type="ECO:0000313" key="9">
    <source>
        <dbReference type="Proteomes" id="UP001247542"/>
    </source>
</evidence>
<dbReference type="InterPro" id="IPR050644">
    <property type="entry name" value="PG_Glycine_Bridge_Synth"/>
</dbReference>
<dbReference type="EC" id="2.3.1.-" evidence="8"/>
<dbReference type="Gene3D" id="3.40.630.30">
    <property type="match status" value="2"/>
</dbReference>
<evidence type="ECO:0000256" key="6">
    <source>
        <dbReference type="ARBA" id="ARBA00023316"/>
    </source>
</evidence>
<dbReference type="EMBL" id="JASXSX010000001">
    <property type="protein sequence ID" value="MDT3767711.1"/>
    <property type="molecule type" value="Genomic_DNA"/>
</dbReference>
<evidence type="ECO:0000256" key="4">
    <source>
        <dbReference type="ARBA" id="ARBA00022984"/>
    </source>
</evidence>
<name>A0ABU3IBF6_9ACTO</name>
<evidence type="ECO:0000259" key="7">
    <source>
        <dbReference type="Pfam" id="PF13480"/>
    </source>
</evidence>
<dbReference type="SUPFAM" id="SSF55729">
    <property type="entry name" value="Acyl-CoA N-acyltransferases (Nat)"/>
    <property type="match status" value="1"/>
</dbReference>
<evidence type="ECO:0000313" key="8">
    <source>
        <dbReference type="EMBL" id="MDT3767711.1"/>
    </source>
</evidence>
<keyword evidence="6" id="KW-0961">Cell wall biogenesis/degradation</keyword>
<dbReference type="PANTHER" id="PTHR36174">
    <property type="entry name" value="LIPID II:GLYCINE GLYCYLTRANSFERASE"/>
    <property type="match status" value="1"/>
</dbReference>
<reference evidence="8 9" key="1">
    <citation type="submission" date="2023-06" db="EMBL/GenBank/DDBJ databases">
        <title>Draft genome sequence of Gleimia hominis type strain CCUG 57540T.</title>
        <authorList>
            <person name="Salva-Serra F."/>
            <person name="Cardew S."/>
            <person name="Jensie Markopoulos S."/>
            <person name="Ohlen M."/>
            <person name="Inganas E."/>
            <person name="Svensson-Stadler L."/>
            <person name="Moore E.R.B."/>
        </authorList>
    </citation>
    <scope>NUCLEOTIDE SEQUENCE [LARGE SCALE GENOMIC DNA]</scope>
    <source>
        <strain evidence="8 9">CCUG 57540</strain>
    </source>
</reference>
<dbReference type="InterPro" id="IPR016181">
    <property type="entry name" value="Acyl_CoA_acyltransferase"/>
</dbReference>
<keyword evidence="2 8" id="KW-0808">Transferase</keyword>
<dbReference type="PANTHER" id="PTHR36174:SF1">
    <property type="entry name" value="LIPID II:GLYCINE GLYCYLTRANSFERASE"/>
    <property type="match status" value="1"/>
</dbReference>
<keyword evidence="9" id="KW-1185">Reference proteome</keyword>
<sequence>METKLEQISGEALAKIAREEGLTLPIEQTEHWDRFDRVYDRENFGKYAFYVDNRCAALMSFTVFELRGVRFLWAKRGPVWLRRQSPDMERTLRKALIAETRKRDKTIVFIRLHARYSSKDTYDLVQSLPYDHTVKMKTMGGQWDQIMGELTASARKRFRRAIRKMRATPAAQTVDLTQCTQAKFKQVYDVLVETADRDGFGVHPPHVYWNMLRTLGAKHARLYGIEIEGQVAAWTLVVMNGDCAWAYYGAHSAAARKISAAEYLDLWIGHQLGKEGYVTFDLMGVDSMRVPELFTVGQYKRRFARHETEVDGAWEVPVNTPVYLALRAAAWAKRALGSIRN</sequence>
<keyword evidence="4" id="KW-0573">Peptidoglycan synthesis</keyword>
<keyword evidence="3" id="KW-0133">Cell shape</keyword>
<organism evidence="8 9">
    <name type="scientific">Gleimia hominis</name>
    <dbReference type="NCBI Taxonomy" id="595468"/>
    <lineage>
        <taxon>Bacteria</taxon>
        <taxon>Bacillati</taxon>
        <taxon>Actinomycetota</taxon>
        <taxon>Actinomycetes</taxon>
        <taxon>Actinomycetales</taxon>
        <taxon>Actinomycetaceae</taxon>
        <taxon>Gleimia</taxon>
    </lineage>
</organism>
<dbReference type="GO" id="GO:0016746">
    <property type="term" value="F:acyltransferase activity"/>
    <property type="evidence" value="ECO:0007669"/>
    <property type="project" value="UniProtKB-KW"/>
</dbReference>
<accession>A0ABU3IBF6</accession>
<proteinExistence type="inferred from homology"/>
<dbReference type="InterPro" id="IPR038740">
    <property type="entry name" value="BioF2-like_GNAT_dom"/>
</dbReference>
<protein>
    <submittedName>
        <fullName evidence="8">GNAT family N-acetyltransferase</fullName>
        <ecNumber evidence="8">2.3.1.-</ecNumber>
    </submittedName>
</protein>
<evidence type="ECO:0000256" key="3">
    <source>
        <dbReference type="ARBA" id="ARBA00022960"/>
    </source>
</evidence>
<gene>
    <name evidence="8" type="ORF">QS713_06490</name>
</gene>
<comment type="similarity">
    <text evidence="1">Belongs to the FemABX family.</text>
</comment>
<dbReference type="PROSITE" id="PS51191">
    <property type="entry name" value="FEMABX"/>
    <property type="match status" value="1"/>
</dbReference>
<comment type="caution">
    <text evidence="8">The sequence shown here is derived from an EMBL/GenBank/DDBJ whole genome shotgun (WGS) entry which is preliminary data.</text>
</comment>
<dbReference type="Pfam" id="PF13480">
    <property type="entry name" value="Acetyltransf_6"/>
    <property type="match status" value="1"/>
</dbReference>
<keyword evidence="5 8" id="KW-0012">Acyltransferase</keyword>